<dbReference type="Proteomes" id="UP000298111">
    <property type="component" value="Unassembled WGS sequence"/>
</dbReference>
<dbReference type="Gene3D" id="1.10.10.10">
    <property type="entry name" value="Winged helix-like DNA-binding domain superfamily/Winged helix DNA-binding domain"/>
    <property type="match status" value="1"/>
</dbReference>
<dbReference type="PRINTS" id="PR00038">
    <property type="entry name" value="HTHLUXR"/>
</dbReference>
<dbReference type="SUPFAM" id="SSF48452">
    <property type="entry name" value="TPR-like"/>
    <property type="match status" value="1"/>
</dbReference>
<keyword evidence="2" id="KW-0067">ATP-binding</keyword>
<dbReference type="Pfam" id="PF00196">
    <property type="entry name" value="GerE"/>
    <property type="match status" value="1"/>
</dbReference>
<reference evidence="4 5" key="1">
    <citation type="submission" date="2018-10" db="EMBL/GenBank/DDBJ databases">
        <title>Isolation of pseudouridimycin from Streptomyces albus DSM 40763.</title>
        <authorList>
            <person name="Rosenqvist P."/>
            <person name="Metsae-Ketelae M."/>
            <person name="Virta P."/>
        </authorList>
    </citation>
    <scope>NUCLEOTIDE SEQUENCE [LARGE SCALE GENOMIC DNA]</scope>
    <source>
        <strain evidence="4 5">DSM 40763</strain>
    </source>
</reference>
<dbReference type="SUPFAM" id="SSF46894">
    <property type="entry name" value="C-terminal effector domain of the bipartite response regulators"/>
    <property type="match status" value="1"/>
</dbReference>
<dbReference type="SMART" id="SM00421">
    <property type="entry name" value="HTH_LUXR"/>
    <property type="match status" value="1"/>
</dbReference>
<dbReference type="PANTHER" id="PTHR16305:SF35">
    <property type="entry name" value="TRANSCRIPTIONAL ACTIVATOR DOMAIN"/>
    <property type="match status" value="1"/>
</dbReference>
<dbReference type="InterPro" id="IPR036388">
    <property type="entry name" value="WH-like_DNA-bd_sf"/>
</dbReference>
<dbReference type="SUPFAM" id="SSF52540">
    <property type="entry name" value="P-loop containing nucleoside triphosphate hydrolases"/>
    <property type="match status" value="1"/>
</dbReference>
<dbReference type="GO" id="GO:0006355">
    <property type="term" value="P:regulation of DNA-templated transcription"/>
    <property type="evidence" value="ECO:0007669"/>
    <property type="project" value="InterPro"/>
</dbReference>
<evidence type="ECO:0000256" key="1">
    <source>
        <dbReference type="ARBA" id="ARBA00022741"/>
    </source>
</evidence>
<dbReference type="InterPro" id="IPR041664">
    <property type="entry name" value="AAA_16"/>
</dbReference>
<dbReference type="PROSITE" id="PS50043">
    <property type="entry name" value="HTH_LUXR_2"/>
    <property type="match status" value="1"/>
</dbReference>
<dbReference type="GO" id="GO:0003677">
    <property type="term" value="F:DNA binding"/>
    <property type="evidence" value="ECO:0007669"/>
    <property type="project" value="InterPro"/>
</dbReference>
<dbReference type="PROSITE" id="PS00622">
    <property type="entry name" value="HTH_LUXR_1"/>
    <property type="match status" value="1"/>
</dbReference>
<feature type="domain" description="HTH luxR-type" evidence="3">
    <location>
        <begin position="894"/>
        <end position="959"/>
    </location>
</feature>
<sequence>MYRKRPGSVGDRDVVTGSARSWKIPPRLEKLVDEQAATTAAERDGHTVIREEELHRLLAAVGPPRPGARRKDALLTVVGMPGAGKTTLAEAVAERFAADGGRVLWADSSPSETDLAFSCLHQLLRPVRKDMDALPARQREALHAAFGLTERSGVPDLMLIGIAVLTLLSDHAAEQPLLLIVDDAQWADIASLDALFFAARRLADEPVTLLVTTRDSALGGLAAREPAVVVEPLGRGAAERLLDLQPRVPTGLTRERVLDQAEGNPLALVELARAAASSDDAVRGPDGPLPVTDRLERLYAGRLAALPGETRRAVVRLAAVDAEDPSRAVLSWLPDIADPVWAPAEEAGLVRRGAGRLRHGHPLSRLAVYHAAGAQERRAAHLELAELFRGQDPDRHAWHLAAATVGASARVSAALEDSADRARHRSGYAAAAHMLERAADLHPDRGESTRLLGAATRTAVLTGRLDSVERLAARTRAGTDDPTAAACAALQVGRLMALTTSHSAAFGQLMRPAAALADRAPGAALEALAAAAVVRFYSGDVTQLHEIERLLARTTKHPAHVFGERERLLAGWVESVAHPEAADPRLALRLPALAGAAREEPETLTLLAVAAWLLDETEPAARAFDDAFASWTSQGPLPDGLGGVAALAYLEQGRWARAQSACTELAAVASRAGLDHAAACAAATEALLRALRGDVAGARSRARYALSLVDPQESRSVSALAHRALGTAATAEGDHETAYRHYRVLFDGQGNPAHYHLSYPALPELAAAAARGERREEAARIVDGVEGTLTNAGALAPRRTALVRLSRALLAPADEAERHFTAALENPVLGRRPFERAQALLAYGEWLRRRRRIADARPPLVEAEAVFRRLAAQPWAARAQAELRAAGARSGTAAPDAFAALTPQQQQIVRLAALGLSNREVAEKLYLSPRTVSSHLYRAFPKLGITSRAQLRDVVEDAAPGAGTRT</sequence>
<dbReference type="CDD" id="cd06170">
    <property type="entry name" value="LuxR_C_like"/>
    <property type="match status" value="1"/>
</dbReference>
<name>A0A8H1LDD9_9ACTN</name>
<dbReference type="GO" id="GO:0005737">
    <property type="term" value="C:cytoplasm"/>
    <property type="evidence" value="ECO:0007669"/>
    <property type="project" value="TreeGrafter"/>
</dbReference>
<evidence type="ECO:0000259" key="3">
    <source>
        <dbReference type="PROSITE" id="PS50043"/>
    </source>
</evidence>
<dbReference type="InterPro" id="IPR011990">
    <property type="entry name" value="TPR-like_helical_dom_sf"/>
</dbReference>
<accession>A0A8H1LDD9</accession>
<dbReference type="InterPro" id="IPR000792">
    <property type="entry name" value="Tscrpt_reg_LuxR_C"/>
</dbReference>
<dbReference type="InterPro" id="IPR003593">
    <property type="entry name" value="AAA+_ATPase"/>
</dbReference>
<dbReference type="Gene3D" id="3.40.50.300">
    <property type="entry name" value="P-loop containing nucleotide triphosphate hydrolases"/>
    <property type="match status" value="1"/>
</dbReference>
<dbReference type="InterPro" id="IPR027417">
    <property type="entry name" value="P-loop_NTPase"/>
</dbReference>
<dbReference type="GO" id="GO:0005524">
    <property type="term" value="F:ATP binding"/>
    <property type="evidence" value="ECO:0007669"/>
    <property type="project" value="UniProtKB-KW"/>
</dbReference>
<dbReference type="GO" id="GO:0004016">
    <property type="term" value="F:adenylate cyclase activity"/>
    <property type="evidence" value="ECO:0007669"/>
    <property type="project" value="TreeGrafter"/>
</dbReference>
<protein>
    <submittedName>
        <fullName evidence="4">Helix-turn-helix transcriptional regulator</fullName>
    </submittedName>
</protein>
<proteinExistence type="predicted"/>
<organism evidence="4 5">
    <name type="scientific">Streptomyces albus</name>
    <dbReference type="NCBI Taxonomy" id="1888"/>
    <lineage>
        <taxon>Bacteria</taxon>
        <taxon>Bacillati</taxon>
        <taxon>Actinomycetota</taxon>
        <taxon>Actinomycetes</taxon>
        <taxon>Kitasatosporales</taxon>
        <taxon>Streptomycetaceae</taxon>
        <taxon>Streptomyces</taxon>
    </lineage>
</organism>
<evidence type="ECO:0000313" key="4">
    <source>
        <dbReference type="EMBL" id="TGG83895.1"/>
    </source>
</evidence>
<dbReference type="EMBL" id="RCIY01000053">
    <property type="protein sequence ID" value="TGG83895.1"/>
    <property type="molecule type" value="Genomic_DNA"/>
</dbReference>
<dbReference type="AlphaFoldDB" id="A0A8H1LDD9"/>
<evidence type="ECO:0000313" key="5">
    <source>
        <dbReference type="Proteomes" id="UP000298111"/>
    </source>
</evidence>
<keyword evidence="1" id="KW-0547">Nucleotide-binding</keyword>
<dbReference type="SMART" id="SM00382">
    <property type="entry name" value="AAA"/>
    <property type="match status" value="1"/>
</dbReference>
<dbReference type="Gene3D" id="1.25.40.10">
    <property type="entry name" value="Tetratricopeptide repeat domain"/>
    <property type="match status" value="1"/>
</dbReference>
<comment type="caution">
    <text evidence="4">The sequence shown here is derived from an EMBL/GenBank/DDBJ whole genome shotgun (WGS) entry which is preliminary data.</text>
</comment>
<dbReference type="PANTHER" id="PTHR16305">
    <property type="entry name" value="TESTICULAR SOLUBLE ADENYLYL CYCLASE"/>
    <property type="match status" value="1"/>
</dbReference>
<dbReference type="InterPro" id="IPR016032">
    <property type="entry name" value="Sig_transdc_resp-reg_C-effctor"/>
</dbReference>
<gene>
    <name evidence="4" type="ORF">D8771_13425</name>
</gene>
<dbReference type="Pfam" id="PF13191">
    <property type="entry name" value="AAA_16"/>
    <property type="match status" value="1"/>
</dbReference>
<evidence type="ECO:0000256" key="2">
    <source>
        <dbReference type="ARBA" id="ARBA00022840"/>
    </source>
</evidence>